<proteinExistence type="predicted"/>
<gene>
    <name evidence="1" type="ORF">IFM89_032400</name>
</gene>
<dbReference type="EMBL" id="JADFTS010000005">
    <property type="protein sequence ID" value="KAF9607178.1"/>
    <property type="molecule type" value="Genomic_DNA"/>
</dbReference>
<dbReference type="AlphaFoldDB" id="A0A835LT46"/>
<evidence type="ECO:0000313" key="2">
    <source>
        <dbReference type="Proteomes" id="UP000631114"/>
    </source>
</evidence>
<keyword evidence="2" id="KW-1185">Reference proteome</keyword>
<reference evidence="1 2" key="1">
    <citation type="submission" date="2020-10" db="EMBL/GenBank/DDBJ databases">
        <title>The Coptis chinensis genome and diversification of protoberbering-type alkaloids.</title>
        <authorList>
            <person name="Wang B."/>
            <person name="Shu S."/>
            <person name="Song C."/>
            <person name="Liu Y."/>
        </authorList>
    </citation>
    <scope>NUCLEOTIDE SEQUENCE [LARGE SCALE GENOMIC DNA]</scope>
    <source>
        <strain evidence="1">HL-2020</strain>
        <tissue evidence="1">Leaf</tissue>
    </source>
</reference>
<sequence>MLPACLYIASSPPIKTESPFARFVPGLVFPSPKSSLLPTWVNKGENLCLPVGLVSNAFGVFCAPGIQKPIGEVYLKKRFAAPYMAFTPFSFMEPYGRMVLVSKQPFLGLARAVLAGQRVIQRPSFTSVCPYTSEDQGTVPFALINVYGLNYFHGVDPSHPQSGGPSPFYQPIPYLYFRPIPLSLIFLLYLLTSLSHPERQVSWYSPFFWQLLDRTSRQLESQLHKETGYCCFDRINPNRQLLGMPFFFRR</sequence>
<dbReference type="Proteomes" id="UP000631114">
    <property type="component" value="Unassembled WGS sequence"/>
</dbReference>
<protein>
    <submittedName>
        <fullName evidence="1">Uncharacterized protein</fullName>
    </submittedName>
</protein>
<comment type="caution">
    <text evidence="1">The sequence shown here is derived from an EMBL/GenBank/DDBJ whole genome shotgun (WGS) entry which is preliminary data.</text>
</comment>
<accession>A0A835LT46</accession>
<organism evidence="1 2">
    <name type="scientific">Coptis chinensis</name>
    <dbReference type="NCBI Taxonomy" id="261450"/>
    <lineage>
        <taxon>Eukaryota</taxon>
        <taxon>Viridiplantae</taxon>
        <taxon>Streptophyta</taxon>
        <taxon>Embryophyta</taxon>
        <taxon>Tracheophyta</taxon>
        <taxon>Spermatophyta</taxon>
        <taxon>Magnoliopsida</taxon>
        <taxon>Ranunculales</taxon>
        <taxon>Ranunculaceae</taxon>
        <taxon>Coptidoideae</taxon>
        <taxon>Coptis</taxon>
    </lineage>
</organism>
<evidence type="ECO:0000313" key="1">
    <source>
        <dbReference type="EMBL" id="KAF9607178.1"/>
    </source>
</evidence>
<name>A0A835LT46_9MAGN</name>